<reference evidence="2" key="1">
    <citation type="journal article" date="2023" name="Nat. Plants">
        <title>Single-cell RNA sequencing provides a high-resolution roadmap for understanding the multicellular compartmentation of specialized metabolism.</title>
        <authorList>
            <person name="Sun S."/>
            <person name="Shen X."/>
            <person name="Li Y."/>
            <person name="Li Y."/>
            <person name="Wang S."/>
            <person name="Li R."/>
            <person name="Zhang H."/>
            <person name="Shen G."/>
            <person name="Guo B."/>
            <person name="Wei J."/>
            <person name="Xu J."/>
            <person name="St-Pierre B."/>
            <person name="Chen S."/>
            <person name="Sun C."/>
        </authorList>
    </citation>
    <scope>NUCLEOTIDE SEQUENCE [LARGE SCALE GENOMIC DNA]</scope>
</reference>
<keyword evidence="2" id="KW-1185">Reference proteome</keyword>
<accession>A0ACB9ZZT0</accession>
<name>A0ACB9ZZT0_CATRO</name>
<organism evidence="1 2">
    <name type="scientific">Catharanthus roseus</name>
    <name type="common">Madagascar periwinkle</name>
    <name type="synonym">Vinca rosea</name>
    <dbReference type="NCBI Taxonomy" id="4058"/>
    <lineage>
        <taxon>Eukaryota</taxon>
        <taxon>Viridiplantae</taxon>
        <taxon>Streptophyta</taxon>
        <taxon>Embryophyta</taxon>
        <taxon>Tracheophyta</taxon>
        <taxon>Spermatophyta</taxon>
        <taxon>Magnoliopsida</taxon>
        <taxon>eudicotyledons</taxon>
        <taxon>Gunneridae</taxon>
        <taxon>Pentapetalae</taxon>
        <taxon>asterids</taxon>
        <taxon>lamiids</taxon>
        <taxon>Gentianales</taxon>
        <taxon>Apocynaceae</taxon>
        <taxon>Rauvolfioideae</taxon>
        <taxon>Vinceae</taxon>
        <taxon>Catharanthinae</taxon>
        <taxon>Catharanthus</taxon>
    </lineage>
</organism>
<evidence type="ECO:0000313" key="1">
    <source>
        <dbReference type="EMBL" id="KAI5654145.1"/>
    </source>
</evidence>
<comment type="caution">
    <text evidence="1">The sequence shown here is derived from an EMBL/GenBank/DDBJ whole genome shotgun (WGS) entry which is preliminary data.</text>
</comment>
<proteinExistence type="predicted"/>
<sequence>MEFKGQGESVGGKLILCDGDLTMSFSSNLFLFYLVFSFKELKLFLELNAFYVILVGDCMVNLFTYELVFNIDHMLKYSSSCAFLEKKNLCKICNFFRTFVENGYDERVHCFFCTLCSDFHAKFKGEFVEICDYESSFLYASKKNFDGFIPSIKLLCFHLSRINEGTLQIVENLSLYYHHPFKETIFQTLDLLDLLLELEKNKSFYYHLSFKDVDVNIFFDLQEFNTFNCASFWRILVNFDWLLNTPFWKESFQSRGRWYDLESEGTVELLQGPVTRAMARRMEEEHRGKITRFKKMIQDLAWQVIGYQEEDFKRSKTMLWSSV</sequence>
<dbReference type="EMBL" id="CM044707">
    <property type="protein sequence ID" value="KAI5654145.1"/>
    <property type="molecule type" value="Genomic_DNA"/>
</dbReference>
<evidence type="ECO:0000313" key="2">
    <source>
        <dbReference type="Proteomes" id="UP001060085"/>
    </source>
</evidence>
<protein>
    <submittedName>
        <fullName evidence="1">Uncharacterized protein</fullName>
    </submittedName>
</protein>
<dbReference type="Proteomes" id="UP001060085">
    <property type="component" value="Linkage Group LG07"/>
</dbReference>
<gene>
    <name evidence="1" type="ORF">M9H77_31332</name>
</gene>